<name>A0A2T3B0Y8_AMORE</name>
<dbReference type="GeneID" id="36573283"/>
<proteinExistence type="predicted"/>
<dbReference type="EMBL" id="KZ679012">
    <property type="protein sequence ID" value="PSS17070.1"/>
    <property type="molecule type" value="Genomic_DNA"/>
</dbReference>
<keyword evidence="1" id="KW-0812">Transmembrane</keyword>
<evidence type="ECO:0000313" key="2">
    <source>
        <dbReference type="EMBL" id="PSS17070.1"/>
    </source>
</evidence>
<dbReference type="InParanoid" id="A0A2T3B0Y8"/>
<organism evidence="2 3">
    <name type="scientific">Amorphotheca resinae ATCC 22711</name>
    <dbReference type="NCBI Taxonomy" id="857342"/>
    <lineage>
        <taxon>Eukaryota</taxon>
        <taxon>Fungi</taxon>
        <taxon>Dikarya</taxon>
        <taxon>Ascomycota</taxon>
        <taxon>Pezizomycotina</taxon>
        <taxon>Leotiomycetes</taxon>
        <taxon>Helotiales</taxon>
        <taxon>Amorphothecaceae</taxon>
        <taxon>Amorphotheca</taxon>
    </lineage>
</organism>
<keyword evidence="1" id="KW-0472">Membrane</keyword>
<dbReference type="AlphaFoldDB" id="A0A2T3B0Y8"/>
<keyword evidence="1" id="KW-1133">Transmembrane helix</keyword>
<gene>
    <name evidence="2" type="ORF">M430DRAFT_251969</name>
</gene>
<sequence>MNSILFRVQISPQDLTSLTRRPVPRDPFQVSKALDLWFEHVFDRYGFLVVIVVLRSVFWSAIFVIPVNFCDGA</sequence>
<dbReference type="RefSeq" id="XP_024720578.1">
    <property type="nucleotide sequence ID" value="XM_024865202.1"/>
</dbReference>
<evidence type="ECO:0000256" key="1">
    <source>
        <dbReference type="SAM" id="Phobius"/>
    </source>
</evidence>
<evidence type="ECO:0000313" key="3">
    <source>
        <dbReference type="Proteomes" id="UP000241818"/>
    </source>
</evidence>
<accession>A0A2T3B0Y8</accession>
<dbReference type="Proteomes" id="UP000241818">
    <property type="component" value="Unassembled WGS sequence"/>
</dbReference>
<keyword evidence="3" id="KW-1185">Reference proteome</keyword>
<protein>
    <submittedName>
        <fullName evidence="2">Uncharacterized protein</fullName>
    </submittedName>
</protein>
<feature type="transmembrane region" description="Helical" evidence="1">
    <location>
        <begin position="45"/>
        <end position="69"/>
    </location>
</feature>
<reference evidence="2 3" key="1">
    <citation type="journal article" date="2018" name="New Phytol.">
        <title>Comparative genomics and transcriptomics depict ericoid mycorrhizal fungi as versatile saprotrophs and plant mutualists.</title>
        <authorList>
            <person name="Martino E."/>
            <person name="Morin E."/>
            <person name="Grelet G.A."/>
            <person name="Kuo A."/>
            <person name="Kohler A."/>
            <person name="Daghino S."/>
            <person name="Barry K.W."/>
            <person name="Cichocki N."/>
            <person name="Clum A."/>
            <person name="Dockter R.B."/>
            <person name="Hainaut M."/>
            <person name="Kuo R.C."/>
            <person name="LaButti K."/>
            <person name="Lindahl B.D."/>
            <person name="Lindquist E.A."/>
            <person name="Lipzen A."/>
            <person name="Khouja H.R."/>
            <person name="Magnuson J."/>
            <person name="Murat C."/>
            <person name="Ohm R.A."/>
            <person name="Singer S.W."/>
            <person name="Spatafora J.W."/>
            <person name="Wang M."/>
            <person name="Veneault-Fourrey C."/>
            <person name="Henrissat B."/>
            <person name="Grigoriev I.V."/>
            <person name="Martin F.M."/>
            <person name="Perotto S."/>
        </authorList>
    </citation>
    <scope>NUCLEOTIDE SEQUENCE [LARGE SCALE GENOMIC DNA]</scope>
    <source>
        <strain evidence="2 3">ATCC 22711</strain>
    </source>
</reference>